<gene>
    <name evidence="2" type="ORF">ENO59_04460</name>
</gene>
<reference evidence="2" key="1">
    <citation type="journal article" date="2020" name="mSystems">
        <title>Genome- and Community-Level Interaction Insights into Carbon Utilization and Element Cycling Functions of Hydrothermarchaeota in Hydrothermal Sediment.</title>
        <authorList>
            <person name="Zhou Z."/>
            <person name="Liu Y."/>
            <person name="Xu W."/>
            <person name="Pan J."/>
            <person name="Luo Z.H."/>
            <person name="Li M."/>
        </authorList>
    </citation>
    <scope>NUCLEOTIDE SEQUENCE [LARGE SCALE GENOMIC DNA]</scope>
    <source>
        <strain evidence="2">SpSt-143</strain>
    </source>
</reference>
<proteinExistence type="predicted"/>
<feature type="region of interest" description="Disordered" evidence="1">
    <location>
        <begin position="26"/>
        <end position="59"/>
    </location>
</feature>
<evidence type="ECO:0000313" key="2">
    <source>
        <dbReference type="EMBL" id="HER95753.1"/>
    </source>
</evidence>
<sequence>MRWLWIGIGCLWLTFGVLPVQAQRSSEGVPRAPSKERVREAKPPRKASRLPAEAPRVRAKSDNVPGQVWSRPYRAAPVWVVAPPPPPPKYVVAFHFWKHPAHRHRPFRYRLRQWLYWDVRGWGPVRPVWLEVEVVYRARLRAVYAGFVVVDLWVETVRFYDRGRYWGHVIMFPPALQHLEARFYADGRMVFERMVFLGEGLEAGLYLMAGRGAQWEMPEFIGRVDLARARVEALPGSDGWPQMTGAWVPLLPTDGAWYAVEDPRSLAPREDVQRFTVEGQAVQLSRRLVLERLE</sequence>
<name>A0A7V2F6B5_RHOMR</name>
<dbReference type="AlphaFoldDB" id="A0A7V2F6B5"/>
<protein>
    <submittedName>
        <fullName evidence="2">Uncharacterized protein</fullName>
    </submittedName>
</protein>
<feature type="compositionally biased region" description="Basic and acidic residues" evidence="1">
    <location>
        <begin position="33"/>
        <end position="43"/>
    </location>
</feature>
<comment type="caution">
    <text evidence="2">The sequence shown here is derived from an EMBL/GenBank/DDBJ whole genome shotgun (WGS) entry which is preliminary data.</text>
</comment>
<evidence type="ECO:0000256" key="1">
    <source>
        <dbReference type="SAM" id="MobiDB-lite"/>
    </source>
</evidence>
<dbReference type="EMBL" id="DSGB01000004">
    <property type="protein sequence ID" value="HER95753.1"/>
    <property type="molecule type" value="Genomic_DNA"/>
</dbReference>
<organism evidence="2">
    <name type="scientific">Rhodothermus marinus</name>
    <name type="common">Rhodothermus obamensis</name>
    <dbReference type="NCBI Taxonomy" id="29549"/>
    <lineage>
        <taxon>Bacteria</taxon>
        <taxon>Pseudomonadati</taxon>
        <taxon>Rhodothermota</taxon>
        <taxon>Rhodothermia</taxon>
        <taxon>Rhodothermales</taxon>
        <taxon>Rhodothermaceae</taxon>
        <taxon>Rhodothermus</taxon>
    </lineage>
</organism>
<accession>A0A7V2F6B5</accession>